<evidence type="ECO:0000313" key="1">
    <source>
        <dbReference type="EMBL" id="KAF6434900.1"/>
    </source>
</evidence>
<dbReference type="Proteomes" id="UP000550707">
    <property type="component" value="Unassembled WGS sequence"/>
</dbReference>
<gene>
    <name evidence="1" type="ORF">HJG59_020063</name>
</gene>
<dbReference type="AlphaFoldDB" id="A0A7J8EHL6"/>
<comment type="caution">
    <text evidence="1">The sequence shown here is derived from an EMBL/GenBank/DDBJ whole genome shotgun (WGS) entry which is preliminary data.</text>
</comment>
<organism evidence="1 2">
    <name type="scientific">Molossus molossus</name>
    <name type="common">Pallas' mastiff bat</name>
    <name type="synonym">Vespertilio molossus</name>
    <dbReference type="NCBI Taxonomy" id="27622"/>
    <lineage>
        <taxon>Eukaryota</taxon>
        <taxon>Metazoa</taxon>
        <taxon>Chordata</taxon>
        <taxon>Craniata</taxon>
        <taxon>Vertebrata</taxon>
        <taxon>Euteleostomi</taxon>
        <taxon>Mammalia</taxon>
        <taxon>Eutheria</taxon>
        <taxon>Laurasiatheria</taxon>
        <taxon>Chiroptera</taxon>
        <taxon>Yangochiroptera</taxon>
        <taxon>Molossidae</taxon>
        <taxon>Molossus</taxon>
    </lineage>
</organism>
<evidence type="ECO:0000313" key="2">
    <source>
        <dbReference type="Proteomes" id="UP000550707"/>
    </source>
</evidence>
<proteinExistence type="predicted"/>
<name>A0A7J8EHL6_MOLMO</name>
<sequence length="129" mass="14158">MSPHPEALTDCVTLETGDQLAEAYPSQFSTLSQEQQKMNIPRKCTVAGLSVIQGCDCGVHPGGVAADGSYSKDPVQRCDAGDLQQPSLSGKLHCQTRGYLQVGARRRAMVLTERIIQREPPSFRTLQRW</sequence>
<reference evidence="1 2" key="1">
    <citation type="journal article" date="2020" name="Nature">
        <title>Six reference-quality genomes reveal evolution of bat adaptations.</title>
        <authorList>
            <person name="Jebb D."/>
            <person name="Huang Z."/>
            <person name="Pippel M."/>
            <person name="Hughes G.M."/>
            <person name="Lavrichenko K."/>
            <person name="Devanna P."/>
            <person name="Winkler S."/>
            <person name="Jermiin L.S."/>
            <person name="Skirmuntt E.C."/>
            <person name="Katzourakis A."/>
            <person name="Burkitt-Gray L."/>
            <person name="Ray D.A."/>
            <person name="Sullivan K.A.M."/>
            <person name="Roscito J.G."/>
            <person name="Kirilenko B.M."/>
            <person name="Davalos L.M."/>
            <person name="Corthals A.P."/>
            <person name="Power M.L."/>
            <person name="Jones G."/>
            <person name="Ransome R.D."/>
            <person name="Dechmann D.K.N."/>
            <person name="Locatelli A.G."/>
            <person name="Puechmaille S.J."/>
            <person name="Fedrigo O."/>
            <person name="Jarvis E.D."/>
            <person name="Hiller M."/>
            <person name="Vernes S.C."/>
            <person name="Myers E.W."/>
            <person name="Teeling E.C."/>
        </authorList>
    </citation>
    <scope>NUCLEOTIDE SEQUENCE [LARGE SCALE GENOMIC DNA]</scope>
    <source>
        <strain evidence="1">MMolMol1</strain>
        <tissue evidence="1">Muscle</tissue>
    </source>
</reference>
<keyword evidence="2" id="KW-1185">Reference proteome</keyword>
<accession>A0A7J8EHL6</accession>
<dbReference type="EMBL" id="JACASF010000014">
    <property type="protein sequence ID" value="KAF6434900.1"/>
    <property type="molecule type" value="Genomic_DNA"/>
</dbReference>
<protein>
    <submittedName>
        <fullName evidence="1">Zinc finger protein 510</fullName>
    </submittedName>
</protein>